<dbReference type="PANTHER" id="PTHR43283">
    <property type="entry name" value="BETA-LACTAMASE-RELATED"/>
    <property type="match status" value="1"/>
</dbReference>
<dbReference type="InterPro" id="IPR050789">
    <property type="entry name" value="Diverse_Enzym_Activities"/>
</dbReference>
<dbReference type="Proteomes" id="UP000608420">
    <property type="component" value="Unassembled WGS sequence"/>
</dbReference>
<keyword evidence="3" id="KW-1185">Reference proteome</keyword>
<feature type="domain" description="Beta-lactamase-related" evidence="1">
    <location>
        <begin position="22"/>
        <end position="299"/>
    </location>
</feature>
<comment type="caution">
    <text evidence="2">The sequence shown here is derived from an EMBL/GenBank/DDBJ whole genome shotgun (WGS) entry which is preliminary data.</text>
</comment>
<sequence length="324" mass="36840">MNLSSLFSPLADLKLRSCLIRKQGRLIFEYYKEPRFKDQIAKINSCTKSILSALICIGMEKGVVPPPDTAISKFFPELRIKAEYRSVRDTSGHENGSDQRGIPDSRKLDITLEHLLTMSAGFEWTEFGGRNSFPTMTRTSDWINYVLDQPLSDLPGVRMEYNSGVSQLLSAILVQATGLSVAEFAEKHLFGPLGIESYQWETDPQGFHTGGFGLWLRPDDMLKFGQLYLQQGLWKNKQLIPAELIAKSVKPAIPAEAPRRGFYGWHWWVDSLSAVDYYYARGFGGQFIHIIPSLETVVVQTHDNRKKKEQPDIFREYILPALMD</sequence>
<dbReference type="InterPro" id="IPR012338">
    <property type="entry name" value="Beta-lactam/transpept-like"/>
</dbReference>
<proteinExistence type="predicted"/>
<protein>
    <submittedName>
        <fullName evidence="2">Serine hydrolase</fullName>
    </submittedName>
</protein>
<gene>
    <name evidence="2" type="ORF">GCM10010913_34070</name>
</gene>
<dbReference type="GO" id="GO:0016787">
    <property type="term" value="F:hydrolase activity"/>
    <property type="evidence" value="ECO:0007669"/>
    <property type="project" value="UniProtKB-KW"/>
</dbReference>
<name>A0ABQ1W1V3_9BACL</name>
<dbReference type="Pfam" id="PF00144">
    <property type="entry name" value="Beta-lactamase"/>
    <property type="match status" value="1"/>
</dbReference>
<evidence type="ECO:0000259" key="1">
    <source>
        <dbReference type="Pfam" id="PF00144"/>
    </source>
</evidence>
<dbReference type="SUPFAM" id="SSF56601">
    <property type="entry name" value="beta-lactamase/transpeptidase-like"/>
    <property type="match status" value="1"/>
</dbReference>
<dbReference type="EMBL" id="BMIW01000027">
    <property type="protein sequence ID" value="GGG09443.1"/>
    <property type="molecule type" value="Genomic_DNA"/>
</dbReference>
<dbReference type="InterPro" id="IPR001466">
    <property type="entry name" value="Beta-lactam-related"/>
</dbReference>
<evidence type="ECO:0000313" key="3">
    <source>
        <dbReference type="Proteomes" id="UP000608420"/>
    </source>
</evidence>
<evidence type="ECO:0000313" key="2">
    <source>
        <dbReference type="EMBL" id="GGG09443.1"/>
    </source>
</evidence>
<dbReference type="Gene3D" id="3.40.710.10">
    <property type="entry name" value="DD-peptidase/beta-lactamase superfamily"/>
    <property type="match status" value="1"/>
</dbReference>
<keyword evidence="2" id="KW-0378">Hydrolase</keyword>
<dbReference type="PANTHER" id="PTHR43283:SF7">
    <property type="entry name" value="BETA-LACTAMASE-RELATED DOMAIN-CONTAINING PROTEIN"/>
    <property type="match status" value="1"/>
</dbReference>
<accession>A0ABQ1W1V3</accession>
<organism evidence="2 3">
    <name type="scientific">Paenibacillus aceti</name>
    <dbReference type="NCBI Taxonomy" id="1820010"/>
    <lineage>
        <taxon>Bacteria</taxon>
        <taxon>Bacillati</taxon>
        <taxon>Bacillota</taxon>
        <taxon>Bacilli</taxon>
        <taxon>Bacillales</taxon>
        <taxon>Paenibacillaceae</taxon>
        <taxon>Paenibacillus</taxon>
    </lineage>
</organism>
<reference evidence="3" key="1">
    <citation type="journal article" date="2019" name="Int. J. Syst. Evol. Microbiol.">
        <title>The Global Catalogue of Microorganisms (GCM) 10K type strain sequencing project: providing services to taxonomists for standard genome sequencing and annotation.</title>
        <authorList>
            <consortium name="The Broad Institute Genomics Platform"/>
            <consortium name="The Broad Institute Genome Sequencing Center for Infectious Disease"/>
            <person name="Wu L."/>
            <person name="Ma J."/>
        </authorList>
    </citation>
    <scope>NUCLEOTIDE SEQUENCE [LARGE SCALE GENOMIC DNA]</scope>
    <source>
        <strain evidence="3">CGMCC 1.15420</strain>
    </source>
</reference>